<evidence type="ECO:0000259" key="8">
    <source>
        <dbReference type="SMART" id="SM00986"/>
    </source>
</evidence>
<sequence length="218" mass="23966">MLENLEKRMTQCRLCAGTLSKYGVVPRPIFSGGAEHPVFLLGQAPGITEYEKNAPFQGGAGQSIKALFKTCGLDDFDRLVYQTSVTKCFPGRRKNSSTDRMPSVGEVANCLPFLEKQMKIVSPKLLVCLGGLSWKAFLKLKETDEPGYCLAEIGITKPSEVKVPDVVGRQFKWRSTIVLPMIHPAGSANGARAQYPNHDRDSKLLLKDLLSRVGMHGL</sequence>
<dbReference type="InterPro" id="IPR005122">
    <property type="entry name" value="Uracil-DNA_glycosylase-like"/>
</dbReference>
<dbReference type="SUPFAM" id="SSF52141">
    <property type="entry name" value="Uracil-DNA glycosylase-like"/>
    <property type="match status" value="1"/>
</dbReference>
<gene>
    <name evidence="9" type="ORF">E4634_19870</name>
</gene>
<evidence type="ECO:0000256" key="1">
    <source>
        <dbReference type="ARBA" id="ARBA00022485"/>
    </source>
</evidence>
<evidence type="ECO:0000256" key="7">
    <source>
        <dbReference type="ARBA" id="ARBA00023204"/>
    </source>
</evidence>
<dbReference type="GO" id="GO:0097506">
    <property type="term" value="F:deaminated base DNA N-glycosylase activity"/>
    <property type="evidence" value="ECO:0007669"/>
    <property type="project" value="UniProtKB-ARBA"/>
</dbReference>
<name>A0A4Z0LUP0_9GAMM</name>
<dbReference type="RefSeq" id="WP_135446426.1">
    <property type="nucleotide sequence ID" value="NZ_SRLE01000016.1"/>
</dbReference>
<dbReference type="EMBL" id="SRLE01000016">
    <property type="protein sequence ID" value="TGD71103.1"/>
    <property type="molecule type" value="Genomic_DNA"/>
</dbReference>
<dbReference type="InterPro" id="IPR036895">
    <property type="entry name" value="Uracil-DNA_glycosylase-like_sf"/>
</dbReference>
<comment type="caution">
    <text evidence="9">The sequence shown here is derived from an EMBL/GenBank/DDBJ whole genome shotgun (WGS) entry which is preliminary data.</text>
</comment>
<reference evidence="9 10" key="1">
    <citation type="submission" date="2019-04" db="EMBL/GenBank/DDBJ databases">
        <title>Taxonomy of novel Haliea sp. from mangrove soil of West Coast of India.</title>
        <authorList>
            <person name="Verma A."/>
            <person name="Kumar P."/>
            <person name="Krishnamurthi S."/>
        </authorList>
    </citation>
    <scope>NUCLEOTIDE SEQUENCE [LARGE SCALE GENOMIC DNA]</scope>
    <source>
        <strain evidence="9 10">SAOS-164</strain>
    </source>
</reference>
<protein>
    <recommendedName>
        <fullName evidence="8">Uracil-DNA glycosylase-like domain-containing protein</fullName>
    </recommendedName>
</protein>
<dbReference type="AlphaFoldDB" id="A0A4Z0LUP0"/>
<dbReference type="GO" id="GO:0006281">
    <property type="term" value="P:DNA repair"/>
    <property type="evidence" value="ECO:0007669"/>
    <property type="project" value="UniProtKB-KW"/>
</dbReference>
<keyword evidence="6" id="KW-0411">Iron-sulfur</keyword>
<feature type="domain" description="Uracil-DNA glycosylase-like" evidence="8">
    <location>
        <begin position="30"/>
        <end position="210"/>
    </location>
</feature>
<evidence type="ECO:0000256" key="2">
    <source>
        <dbReference type="ARBA" id="ARBA00022723"/>
    </source>
</evidence>
<dbReference type="Proteomes" id="UP000298050">
    <property type="component" value="Unassembled WGS sequence"/>
</dbReference>
<organism evidence="9 10">
    <name type="scientific">Mangrovimicrobium sediminis</name>
    <dbReference type="NCBI Taxonomy" id="2562682"/>
    <lineage>
        <taxon>Bacteria</taxon>
        <taxon>Pseudomonadati</taxon>
        <taxon>Pseudomonadota</taxon>
        <taxon>Gammaproteobacteria</taxon>
        <taxon>Cellvibrionales</taxon>
        <taxon>Halieaceae</taxon>
        <taxon>Mangrovimicrobium</taxon>
    </lineage>
</organism>
<dbReference type="Gene3D" id="3.40.470.10">
    <property type="entry name" value="Uracil-DNA glycosylase-like domain"/>
    <property type="match status" value="1"/>
</dbReference>
<keyword evidence="7" id="KW-0234">DNA repair</keyword>
<dbReference type="Pfam" id="PF03167">
    <property type="entry name" value="UDG"/>
    <property type="match status" value="1"/>
</dbReference>
<keyword evidence="1" id="KW-0004">4Fe-4S</keyword>
<keyword evidence="4" id="KW-0378">Hydrolase</keyword>
<proteinExistence type="predicted"/>
<dbReference type="SMART" id="SM00987">
    <property type="entry name" value="UreE_C"/>
    <property type="match status" value="1"/>
</dbReference>
<dbReference type="InterPro" id="IPR051536">
    <property type="entry name" value="UDG_Type-4/5"/>
</dbReference>
<dbReference type="OrthoDB" id="9789139at2"/>
<keyword evidence="5" id="KW-0408">Iron</keyword>
<evidence type="ECO:0000256" key="6">
    <source>
        <dbReference type="ARBA" id="ARBA00023014"/>
    </source>
</evidence>
<dbReference type="PANTHER" id="PTHR33693">
    <property type="entry name" value="TYPE-5 URACIL-DNA GLYCOSYLASE"/>
    <property type="match status" value="1"/>
</dbReference>
<keyword evidence="10" id="KW-1185">Reference proteome</keyword>
<dbReference type="GO" id="GO:0046872">
    <property type="term" value="F:metal ion binding"/>
    <property type="evidence" value="ECO:0007669"/>
    <property type="project" value="UniProtKB-KW"/>
</dbReference>
<dbReference type="GO" id="GO:0051539">
    <property type="term" value="F:4 iron, 4 sulfur cluster binding"/>
    <property type="evidence" value="ECO:0007669"/>
    <property type="project" value="UniProtKB-KW"/>
</dbReference>
<evidence type="ECO:0000256" key="5">
    <source>
        <dbReference type="ARBA" id="ARBA00023004"/>
    </source>
</evidence>
<evidence type="ECO:0000313" key="10">
    <source>
        <dbReference type="Proteomes" id="UP000298050"/>
    </source>
</evidence>
<keyword evidence="2" id="KW-0479">Metal-binding</keyword>
<evidence type="ECO:0000256" key="3">
    <source>
        <dbReference type="ARBA" id="ARBA00022763"/>
    </source>
</evidence>
<evidence type="ECO:0000256" key="4">
    <source>
        <dbReference type="ARBA" id="ARBA00022801"/>
    </source>
</evidence>
<dbReference type="SMART" id="SM00986">
    <property type="entry name" value="UDG"/>
    <property type="match status" value="1"/>
</dbReference>
<evidence type="ECO:0000313" key="9">
    <source>
        <dbReference type="EMBL" id="TGD71103.1"/>
    </source>
</evidence>
<keyword evidence="3" id="KW-0227">DNA damage</keyword>
<accession>A0A4Z0LUP0</accession>